<dbReference type="GO" id="GO:0005615">
    <property type="term" value="C:extracellular space"/>
    <property type="evidence" value="ECO:0007669"/>
    <property type="project" value="TreeGrafter"/>
</dbReference>
<dbReference type="Pfam" id="PF00061">
    <property type="entry name" value="Lipocalin"/>
    <property type="match status" value="1"/>
</dbReference>
<keyword evidence="7" id="KW-1185">Reference proteome</keyword>
<keyword evidence="4" id="KW-0964">Secreted</keyword>
<accession>A0A452EAW2</accession>
<dbReference type="Proteomes" id="UP000291000">
    <property type="component" value="Unassembled WGS sequence"/>
</dbReference>
<organism evidence="6 7">
    <name type="scientific">Capra hircus</name>
    <name type="common">Goat</name>
    <dbReference type="NCBI Taxonomy" id="9925"/>
    <lineage>
        <taxon>Eukaryota</taxon>
        <taxon>Metazoa</taxon>
        <taxon>Chordata</taxon>
        <taxon>Craniata</taxon>
        <taxon>Vertebrata</taxon>
        <taxon>Euteleostomi</taxon>
        <taxon>Mammalia</taxon>
        <taxon>Eutheria</taxon>
        <taxon>Laurasiatheria</taxon>
        <taxon>Artiodactyla</taxon>
        <taxon>Ruminantia</taxon>
        <taxon>Pecora</taxon>
        <taxon>Bovidae</taxon>
        <taxon>Caprinae</taxon>
        <taxon>Capra</taxon>
    </lineage>
</organism>
<proteinExistence type="inferred from homology"/>
<evidence type="ECO:0000256" key="3">
    <source>
        <dbReference type="ARBA" id="ARBA00022448"/>
    </source>
</evidence>
<evidence type="ECO:0000313" key="6">
    <source>
        <dbReference type="Ensembl" id="ENSCHIP00000009143.1"/>
    </source>
</evidence>
<evidence type="ECO:0000256" key="2">
    <source>
        <dbReference type="ARBA" id="ARBA00006889"/>
    </source>
</evidence>
<dbReference type="AlphaFoldDB" id="A0A452EAW2"/>
<gene>
    <name evidence="6" type="primary">LOC102189749</name>
</gene>
<evidence type="ECO:0000256" key="4">
    <source>
        <dbReference type="ARBA" id="ARBA00022525"/>
    </source>
</evidence>
<reference evidence="6" key="3">
    <citation type="submission" date="2025-09" db="UniProtKB">
        <authorList>
            <consortium name="Ensembl"/>
        </authorList>
    </citation>
    <scope>IDENTIFICATION</scope>
</reference>
<dbReference type="GO" id="GO:0005549">
    <property type="term" value="F:odorant binding"/>
    <property type="evidence" value="ECO:0007669"/>
    <property type="project" value="TreeGrafter"/>
</dbReference>
<dbReference type="InterPro" id="IPR000566">
    <property type="entry name" value="Lipocln_cytosolic_FA-bd_dom"/>
</dbReference>
<evidence type="ECO:0000259" key="5">
    <source>
        <dbReference type="Pfam" id="PF00061"/>
    </source>
</evidence>
<feature type="domain" description="Lipocalin/cytosolic fatty-acid binding" evidence="5">
    <location>
        <begin position="59"/>
        <end position="194"/>
    </location>
</feature>
<dbReference type="STRING" id="9925.ENSCHIP00000009143"/>
<dbReference type="Ensembl" id="ENSCHIT00000016912.1">
    <property type="protein sequence ID" value="ENSCHIP00000009143.1"/>
    <property type="gene ID" value="ENSCHIG00000012110.1"/>
</dbReference>
<dbReference type="PANTHER" id="PTHR11430:SF65">
    <property type="entry name" value="ODORANT-BINDING PROTEIN 1A-RELATED"/>
    <property type="match status" value="1"/>
</dbReference>
<keyword evidence="3" id="KW-0813">Transport</keyword>
<dbReference type="Bgee" id="ENSCHIG00000012110">
    <property type="expression patterns" value="Expressed in skin of neck and 7 other cell types or tissues"/>
</dbReference>
<dbReference type="SUPFAM" id="SSF50814">
    <property type="entry name" value="Lipocalins"/>
    <property type="match status" value="1"/>
</dbReference>
<sequence>MQAINVAAICILSNHLDTLSFYRRRATRVNKMKALLCSLILGLLVASQGDAQIDASQFTGRWLTHYIAADNVEKITEGVPFHIFMRYIEFDEENGTVHFHFYIKKNGQCIEKYTSGLKEETHYAIDYAGHNEFQLISGDKDYLIARDLNVDADGKETELVGLFGAGNNVDPKHEEEFRNAVRERGIPEENIQNFIDNGNGIILLSLTIPFTWCVNIRKQISLFKISSSTSHLF</sequence>
<comment type="similarity">
    <text evidence="2">Belongs to the calycin superfamily. Lipocalin family.</text>
</comment>
<comment type="subcellular location">
    <subcellularLocation>
        <location evidence="1">Secreted</location>
    </subcellularLocation>
</comment>
<protein>
    <recommendedName>
        <fullName evidence="5">Lipocalin/cytosolic fatty-acid binding domain-containing protein</fullName>
    </recommendedName>
</protein>
<dbReference type="GO" id="GO:0036094">
    <property type="term" value="F:small molecule binding"/>
    <property type="evidence" value="ECO:0007669"/>
    <property type="project" value="InterPro"/>
</dbReference>
<dbReference type="GeneTree" id="ENSGT01050000244868"/>
<evidence type="ECO:0000313" key="7">
    <source>
        <dbReference type="Proteomes" id="UP000291000"/>
    </source>
</evidence>
<dbReference type="PRINTS" id="PR01173">
    <property type="entry name" value="ODORANTBNDNG"/>
</dbReference>
<dbReference type="InterPro" id="IPR002345">
    <property type="entry name" value="Lipocalin"/>
</dbReference>
<reference evidence="7" key="1">
    <citation type="submission" date="2016-04" db="EMBL/GenBank/DDBJ databases">
        <title>Polished mammalian reference genomes with single-molecule sequencing and chromosome conformation capture applied to the Capra hircus genome.</title>
        <authorList>
            <person name="Bickhart D.M."/>
            <person name="Koren S."/>
            <person name="Rosen B."/>
            <person name="Hastie A."/>
            <person name="Liachko I."/>
            <person name="Sullivan S.T."/>
            <person name="Burton J."/>
            <person name="Sayre B.L."/>
            <person name="Huson H.J."/>
            <person name="Lee J."/>
            <person name="Lam E."/>
            <person name="Kelley C.M."/>
            <person name="Hutchison J.L."/>
            <person name="Zhou Y."/>
            <person name="Sun J."/>
            <person name="Crisa A."/>
            <person name="Schwartz J.C."/>
            <person name="Hammond J.A."/>
            <person name="Schroeder S.G."/>
            <person name="Liu G.E."/>
            <person name="Dunham M."/>
            <person name="Shendure J."/>
            <person name="Sonstegard T.S."/>
            <person name="Phillippy A.M."/>
            <person name="Van Tassell C.P."/>
            <person name="Smith T.P."/>
        </authorList>
    </citation>
    <scope>NUCLEOTIDE SEQUENCE [LARGE SCALE GENOMIC DNA]</scope>
</reference>
<reference evidence="6" key="2">
    <citation type="submission" date="2025-08" db="UniProtKB">
        <authorList>
            <consortium name="Ensembl"/>
        </authorList>
    </citation>
    <scope>IDENTIFICATION</scope>
</reference>
<dbReference type="Gene3D" id="2.40.128.20">
    <property type="match status" value="1"/>
</dbReference>
<dbReference type="InterPro" id="IPR002448">
    <property type="entry name" value="OBP-like"/>
</dbReference>
<dbReference type="InterPro" id="IPR012674">
    <property type="entry name" value="Calycin"/>
</dbReference>
<evidence type="ECO:0000256" key="1">
    <source>
        <dbReference type="ARBA" id="ARBA00004613"/>
    </source>
</evidence>
<name>A0A452EAW2_CAPHI</name>
<dbReference type="PANTHER" id="PTHR11430">
    <property type="entry name" value="LIPOCALIN"/>
    <property type="match status" value="1"/>
</dbReference>